<dbReference type="PRINTS" id="PR00040">
    <property type="entry name" value="HTHMERR"/>
</dbReference>
<dbReference type="AlphaFoldDB" id="A0AAU9C9J3"/>
<dbReference type="KEGG" id="lcal:ATTO_04040"/>
<proteinExistence type="predicted"/>
<protein>
    <submittedName>
        <fullName evidence="7">MerR family transcriptional regulator</fullName>
    </submittedName>
</protein>
<dbReference type="EMBL" id="AP025285">
    <property type="protein sequence ID" value="BDC90532.1"/>
    <property type="molecule type" value="Genomic_DNA"/>
</dbReference>
<accession>A0AAU9C9J3</accession>
<dbReference type="SUPFAM" id="SSF46955">
    <property type="entry name" value="Putative DNA-binding domain"/>
    <property type="match status" value="1"/>
</dbReference>
<keyword evidence="3" id="KW-0010">Activator</keyword>
<dbReference type="InterPro" id="IPR012925">
    <property type="entry name" value="TipAS_dom"/>
</dbReference>
<feature type="domain" description="HTH merR-type" evidence="6">
    <location>
        <begin position="18"/>
        <end position="40"/>
    </location>
</feature>
<keyword evidence="4" id="KW-0804">Transcription</keyword>
<dbReference type="CDD" id="cd01106">
    <property type="entry name" value="HTH_TipAL-Mta"/>
    <property type="match status" value="1"/>
</dbReference>
<dbReference type="PANTHER" id="PTHR30204:SF90">
    <property type="entry name" value="HTH-TYPE TRANSCRIPTIONAL ACTIVATOR MTA"/>
    <property type="match status" value="1"/>
</dbReference>
<keyword evidence="2" id="KW-0238">DNA-binding</keyword>
<evidence type="ECO:0000313" key="7">
    <source>
        <dbReference type="EMBL" id="BDC90532.1"/>
    </source>
</evidence>
<dbReference type="InterPro" id="IPR000551">
    <property type="entry name" value="MerR-type_HTH_dom"/>
</dbReference>
<evidence type="ECO:0000313" key="8">
    <source>
        <dbReference type="Proteomes" id="UP001431186"/>
    </source>
</evidence>
<evidence type="ECO:0000256" key="5">
    <source>
        <dbReference type="SAM" id="Coils"/>
    </source>
</evidence>
<dbReference type="SUPFAM" id="SSF89082">
    <property type="entry name" value="Antibiotic binding domain of TipA-like multidrug resistance regulators"/>
    <property type="match status" value="1"/>
</dbReference>
<feature type="coiled-coil region" evidence="5">
    <location>
        <begin position="88"/>
        <end position="115"/>
    </location>
</feature>
<dbReference type="InterPro" id="IPR047057">
    <property type="entry name" value="MerR_fam"/>
</dbReference>
<reference evidence="7" key="1">
    <citation type="submission" date="2021-11" db="EMBL/GenBank/DDBJ databases">
        <title>Complete genome sequence of Atopobiaceae bacterium TOC12.</title>
        <authorList>
            <person name="Morinaga K."/>
            <person name="Kusada H."/>
            <person name="Tamaki H."/>
        </authorList>
    </citation>
    <scope>NUCLEOTIDE SEQUENCE</scope>
    <source>
        <strain evidence="7">TOC12</strain>
    </source>
</reference>
<dbReference type="Pfam" id="PF07739">
    <property type="entry name" value="TipAS"/>
    <property type="match status" value="1"/>
</dbReference>
<keyword evidence="8" id="KW-1185">Reference proteome</keyword>
<dbReference type="Pfam" id="PF13411">
    <property type="entry name" value="MerR_1"/>
    <property type="match status" value="1"/>
</dbReference>
<dbReference type="InterPro" id="IPR036244">
    <property type="entry name" value="TipA-like_antibiotic-bd"/>
</dbReference>
<sequence length="265" mass="29428">MNDLKDTRKGNVRSLGIGEAARLAGVSARTLRYYETMGLLVPARTDAGYRVYRENDLKRLAQILAMKGCGLPLATIRRLLSERDTPLEQVLKEHLKQLEAQGRSLEDAVSRTKAALCTLERIDAMKPNEAFESMKAQGIKDFEATYGQEARDRYGDDAIDASNARMMALTKDQWDAKELLEESIKVQLRVAMATGDPASDASAELARMHEKWISIHWGPGYAEDAYLGLVHGYLADPRFVRYYDSAAGEGATEFLASAVDAAHRK</sequence>
<dbReference type="InterPro" id="IPR009061">
    <property type="entry name" value="DNA-bd_dom_put_sf"/>
</dbReference>
<organism evidence="7 8">
    <name type="scientific">Leptogranulimonas caecicola</name>
    <dbReference type="NCBI Taxonomy" id="2894156"/>
    <lineage>
        <taxon>Bacteria</taxon>
        <taxon>Bacillati</taxon>
        <taxon>Actinomycetota</taxon>
        <taxon>Coriobacteriia</taxon>
        <taxon>Coriobacteriales</taxon>
        <taxon>Kribbibacteriaceae</taxon>
        <taxon>Leptogranulimonas</taxon>
    </lineage>
</organism>
<dbReference type="Gene3D" id="1.10.1660.10">
    <property type="match status" value="1"/>
</dbReference>
<dbReference type="RefSeq" id="WP_265592037.1">
    <property type="nucleotide sequence ID" value="NZ_AP025285.1"/>
</dbReference>
<keyword evidence="5" id="KW-0175">Coiled coil</keyword>
<evidence type="ECO:0000256" key="2">
    <source>
        <dbReference type="ARBA" id="ARBA00023125"/>
    </source>
</evidence>
<dbReference type="PANTHER" id="PTHR30204">
    <property type="entry name" value="REDOX-CYCLING DRUG-SENSING TRANSCRIPTIONAL ACTIVATOR SOXR"/>
    <property type="match status" value="1"/>
</dbReference>
<keyword evidence="1" id="KW-0805">Transcription regulation</keyword>
<evidence type="ECO:0000256" key="3">
    <source>
        <dbReference type="ARBA" id="ARBA00023159"/>
    </source>
</evidence>
<gene>
    <name evidence="7" type="ORF">ATTO_04040</name>
</gene>
<dbReference type="GO" id="GO:0003677">
    <property type="term" value="F:DNA binding"/>
    <property type="evidence" value="ECO:0007669"/>
    <property type="project" value="UniProtKB-KW"/>
</dbReference>
<dbReference type="Proteomes" id="UP001431186">
    <property type="component" value="Chromosome"/>
</dbReference>
<dbReference type="PROSITE" id="PS00552">
    <property type="entry name" value="HTH_MERR_1"/>
    <property type="match status" value="1"/>
</dbReference>
<name>A0AAU9C9J3_9ACTN</name>
<evidence type="ECO:0000259" key="6">
    <source>
        <dbReference type="PROSITE" id="PS00552"/>
    </source>
</evidence>
<evidence type="ECO:0000256" key="1">
    <source>
        <dbReference type="ARBA" id="ARBA00023015"/>
    </source>
</evidence>
<dbReference type="SMART" id="SM00422">
    <property type="entry name" value="HTH_MERR"/>
    <property type="match status" value="1"/>
</dbReference>
<dbReference type="GO" id="GO:0003700">
    <property type="term" value="F:DNA-binding transcription factor activity"/>
    <property type="evidence" value="ECO:0007669"/>
    <property type="project" value="InterPro"/>
</dbReference>
<evidence type="ECO:0000256" key="4">
    <source>
        <dbReference type="ARBA" id="ARBA00023163"/>
    </source>
</evidence>
<dbReference type="Gene3D" id="1.10.490.50">
    <property type="entry name" value="Antibiotic binding domain of TipA-like multidrug resistance regulators"/>
    <property type="match status" value="1"/>
</dbReference>